<dbReference type="Proteomes" id="UP000078224">
    <property type="component" value="Unassembled WGS sequence"/>
</dbReference>
<gene>
    <name evidence="1" type="ORF">M998_0603</name>
</gene>
<reference evidence="1 2" key="1">
    <citation type="submission" date="2016-04" db="EMBL/GenBank/DDBJ databases">
        <title>ATOL: Assembling a taxonomically balanced genome-scale reconstruction of the evolutionary history of the Enterobacteriaceae.</title>
        <authorList>
            <person name="Plunkett G.III."/>
            <person name="Neeno-Eckwall E.C."/>
            <person name="Glasner J.D."/>
            <person name="Perna N.T."/>
        </authorList>
    </citation>
    <scope>NUCLEOTIDE SEQUENCE [LARGE SCALE GENOMIC DNA]</scope>
    <source>
        <strain evidence="1 2">ATCC 35613</strain>
    </source>
</reference>
<sequence>MTHIQLLLLATNNIKNNTTLSHAQESYVYQYYHSNIANKYSCISDFLDVFIKQTTSALESDPSLNQQRQRIYAEIESYIATAETRFIQRQQALQKK</sequence>
<keyword evidence="2" id="KW-1185">Reference proteome</keyword>
<proteinExistence type="predicted"/>
<evidence type="ECO:0000313" key="1">
    <source>
        <dbReference type="EMBL" id="OAT54271.1"/>
    </source>
</evidence>
<name>A0A1B7K295_9GAMM</name>
<dbReference type="OrthoDB" id="6466821at2"/>
<dbReference type="EMBL" id="LXEW01000011">
    <property type="protein sequence ID" value="OAT54271.1"/>
    <property type="molecule type" value="Genomic_DNA"/>
</dbReference>
<comment type="caution">
    <text evidence="1">The sequence shown here is derived from an EMBL/GenBank/DDBJ whole genome shotgun (WGS) entry which is preliminary data.</text>
</comment>
<organism evidence="1 2">
    <name type="scientific">Providencia heimbachae ATCC 35613</name>
    <dbReference type="NCBI Taxonomy" id="1354272"/>
    <lineage>
        <taxon>Bacteria</taxon>
        <taxon>Pseudomonadati</taxon>
        <taxon>Pseudomonadota</taxon>
        <taxon>Gammaproteobacteria</taxon>
        <taxon>Enterobacterales</taxon>
        <taxon>Morganellaceae</taxon>
        <taxon>Providencia</taxon>
    </lineage>
</organism>
<accession>A0A1B7K295</accession>
<dbReference type="PATRIC" id="fig|1354272.4.peg.620"/>
<dbReference type="AlphaFoldDB" id="A0A1B7K295"/>
<protein>
    <submittedName>
        <fullName evidence="1">Uncharacterized protein</fullName>
    </submittedName>
</protein>
<evidence type="ECO:0000313" key="2">
    <source>
        <dbReference type="Proteomes" id="UP000078224"/>
    </source>
</evidence>
<dbReference type="RefSeq" id="WP_068442951.1">
    <property type="nucleotide sequence ID" value="NZ_LXEW01000011.1"/>
</dbReference>